<evidence type="ECO:0000256" key="1">
    <source>
        <dbReference type="ARBA" id="ARBA00022499"/>
    </source>
</evidence>
<dbReference type="GO" id="GO:0015074">
    <property type="term" value="P:DNA integration"/>
    <property type="evidence" value="ECO:0007669"/>
    <property type="project" value="InterPro"/>
</dbReference>
<dbReference type="PANTHER" id="PTHR21446">
    <property type="entry name" value="DUF3504 DOMAIN-CONTAINING PROTEIN"/>
    <property type="match status" value="1"/>
</dbReference>
<evidence type="ECO:0000256" key="4">
    <source>
        <dbReference type="ARBA" id="ARBA00023172"/>
    </source>
</evidence>
<dbReference type="Pfam" id="PF12012">
    <property type="entry name" value="DUF3504"/>
    <property type="match status" value="1"/>
</dbReference>
<dbReference type="InterPro" id="IPR013762">
    <property type="entry name" value="Integrase-like_cat_sf"/>
</dbReference>
<dbReference type="GO" id="GO:0003677">
    <property type="term" value="F:DNA binding"/>
    <property type="evidence" value="ECO:0007669"/>
    <property type="project" value="InterPro"/>
</dbReference>
<comment type="caution">
    <text evidence="5">The sequence shown here is derived from an EMBL/GenBank/DDBJ whole genome shotgun (WGS) entry which is preliminary data.</text>
</comment>
<dbReference type="Pfam" id="PF25561">
    <property type="entry name" value="QRICH1"/>
    <property type="match status" value="1"/>
</dbReference>
<dbReference type="InterPro" id="IPR021893">
    <property type="entry name" value="ZMYM2-like_C"/>
</dbReference>
<dbReference type="InterPro" id="IPR057926">
    <property type="entry name" value="QRICH1_dom"/>
</dbReference>
<keyword evidence="3" id="KW-0832">Ubl conjugation</keyword>
<gene>
    <name evidence="5" type="ORF">PACLA_8A083376</name>
</gene>
<evidence type="ECO:0000256" key="3">
    <source>
        <dbReference type="ARBA" id="ARBA00022843"/>
    </source>
</evidence>
<evidence type="ECO:0000256" key="2">
    <source>
        <dbReference type="ARBA" id="ARBA00022553"/>
    </source>
</evidence>
<dbReference type="EMBL" id="CACRXK020001699">
    <property type="protein sequence ID" value="CAB3990652.1"/>
    <property type="molecule type" value="Genomic_DNA"/>
</dbReference>
<reference evidence="5" key="1">
    <citation type="submission" date="2020-04" db="EMBL/GenBank/DDBJ databases">
        <authorList>
            <person name="Alioto T."/>
            <person name="Alioto T."/>
            <person name="Gomez Garrido J."/>
        </authorList>
    </citation>
    <scope>NUCLEOTIDE SEQUENCE</scope>
    <source>
        <strain evidence="5">A484AB</strain>
    </source>
</reference>
<dbReference type="AlphaFoldDB" id="A0A7D9DQR4"/>
<evidence type="ECO:0000313" key="5">
    <source>
        <dbReference type="EMBL" id="CAB3990652.1"/>
    </source>
</evidence>
<keyword evidence="6" id="KW-1185">Reference proteome</keyword>
<dbReference type="CDD" id="cd00397">
    <property type="entry name" value="DNA_BRE_C"/>
    <property type="match status" value="1"/>
</dbReference>
<accession>A0A7D9DQR4</accession>
<feature type="non-terminal residue" evidence="5">
    <location>
        <position position="518"/>
    </location>
</feature>
<dbReference type="InterPro" id="IPR052787">
    <property type="entry name" value="MAVS"/>
</dbReference>
<dbReference type="InterPro" id="IPR011010">
    <property type="entry name" value="DNA_brk_join_enz"/>
</dbReference>
<evidence type="ECO:0000313" key="6">
    <source>
        <dbReference type="Proteomes" id="UP001152795"/>
    </source>
</evidence>
<organism evidence="5 6">
    <name type="scientific">Paramuricea clavata</name>
    <name type="common">Red gorgonian</name>
    <name type="synonym">Violescent sea-whip</name>
    <dbReference type="NCBI Taxonomy" id="317549"/>
    <lineage>
        <taxon>Eukaryota</taxon>
        <taxon>Metazoa</taxon>
        <taxon>Cnidaria</taxon>
        <taxon>Anthozoa</taxon>
        <taxon>Octocorallia</taxon>
        <taxon>Malacalcyonacea</taxon>
        <taxon>Plexauridae</taxon>
        <taxon>Paramuricea</taxon>
    </lineage>
</organism>
<sequence length="518" mass="59531">NVSNTLPRLEFDSNLNSFFHQIGILECRLEYCSYTSQIGMRKISLVTDKEVELIKESRIPNNTKHNTSWSVGVWQDWAKGRNAKVIELGVVDKLVMSDILKVPKEELNYWLAKFVVEVRKKGEKAEFYPPTTLYQICCGLLRFLRNNGRAALNIFDDPMFKHFQDTLDGEMKRLTSLGVGANVRQAQAFSEEQEELLWKSNLLGSDSPVTLLNTMVFLIGKNFSLRSGKEHRSLKFSQLTLEAATGDEPEKLIYTSFGEKNNLGGLKHRAMKRKRVEHYANDACPDRCMVHLYKMYVERCPSEAIIKDVFYVTPKRKCLDSDKVWFTLNPVGHNTLGNTVKHLCEKAGIEGHYTNHSLRATTATRGLEKGIAEKYVMERTGHRDVRSLQRYQRPNVQQKIEISRAQDTFLKRDSTSTTRKILNYGSKRVGGWTIPDERYDRGRYLGRVIHGLSWVDQDQVYPSYVFIFGRINDLYTASQIQKQGEVEFQAQTPRVMKNEEASEIESEKAVELMKSLGL</sequence>
<dbReference type="Proteomes" id="UP001152795">
    <property type="component" value="Unassembled WGS sequence"/>
</dbReference>
<dbReference type="Gene3D" id="1.10.443.10">
    <property type="entry name" value="Intergrase catalytic core"/>
    <property type="match status" value="1"/>
</dbReference>
<keyword evidence="2" id="KW-0597">Phosphoprotein</keyword>
<protein>
    <submittedName>
        <fullName evidence="5">Zinc finger MYM-type 3</fullName>
    </submittedName>
</protein>
<dbReference type="OrthoDB" id="5983990at2759"/>
<feature type="non-terminal residue" evidence="5">
    <location>
        <position position="1"/>
    </location>
</feature>
<dbReference type="SUPFAM" id="SSF56349">
    <property type="entry name" value="DNA breaking-rejoining enzymes"/>
    <property type="match status" value="1"/>
</dbReference>
<keyword evidence="1" id="KW-1017">Isopeptide bond</keyword>
<dbReference type="InterPro" id="IPR002104">
    <property type="entry name" value="Integrase_catalytic"/>
</dbReference>
<proteinExistence type="predicted"/>
<name>A0A7D9DQR4_PARCT</name>
<dbReference type="GO" id="GO:0006310">
    <property type="term" value="P:DNA recombination"/>
    <property type="evidence" value="ECO:0007669"/>
    <property type="project" value="UniProtKB-KW"/>
</dbReference>
<keyword evidence="4" id="KW-0233">DNA recombination</keyword>
<dbReference type="PANTHER" id="PTHR21446:SF13">
    <property type="entry name" value="DUF3504 DOMAIN-CONTAINING PROTEIN"/>
    <property type="match status" value="1"/>
</dbReference>
<dbReference type="PROSITE" id="PS51898">
    <property type="entry name" value="TYR_RECOMBINASE"/>
    <property type="match status" value="1"/>
</dbReference>